<dbReference type="AlphaFoldDB" id="A0A8H4UK76"/>
<dbReference type="Proteomes" id="UP000635477">
    <property type="component" value="Unassembled WGS sequence"/>
</dbReference>
<protein>
    <submittedName>
        <fullName evidence="1">Uncharacterized protein</fullName>
    </submittedName>
</protein>
<reference evidence="1" key="2">
    <citation type="submission" date="2020-05" db="EMBL/GenBank/DDBJ databases">
        <authorList>
            <person name="Kim H.-S."/>
            <person name="Proctor R.H."/>
            <person name="Brown D.W."/>
        </authorList>
    </citation>
    <scope>NUCLEOTIDE SEQUENCE</scope>
    <source>
        <strain evidence="1">NRRL 22465</strain>
    </source>
</reference>
<sequence length="159" mass="17850">MFTARRLIARPFLRIAARPIHVTARRFAAADPPNMSEAMMNDPKIRETFEKLSRHPPAMAAMQKLGEIVKSKGIYSKSLRLLLADRTEAVSRTGFDANTPPSKMDMMKLVADYEFREAAQELQTEMQNAGIKIQPDTFMKMMEGALADEATDEVSKATQ</sequence>
<organism evidence="1 2">
    <name type="scientific">Fusarium zealandicum</name>
    <dbReference type="NCBI Taxonomy" id="1053134"/>
    <lineage>
        <taxon>Eukaryota</taxon>
        <taxon>Fungi</taxon>
        <taxon>Dikarya</taxon>
        <taxon>Ascomycota</taxon>
        <taxon>Pezizomycotina</taxon>
        <taxon>Sordariomycetes</taxon>
        <taxon>Hypocreomycetidae</taxon>
        <taxon>Hypocreales</taxon>
        <taxon>Nectriaceae</taxon>
        <taxon>Fusarium</taxon>
        <taxon>Fusarium staphyleae species complex</taxon>
    </lineage>
</organism>
<evidence type="ECO:0000313" key="2">
    <source>
        <dbReference type="Proteomes" id="UP000635477"/>
    </source>
</evidence>
<reference evidence="1" key="1">
    <citation type="journal article" date="2020" name="BMC Genomics">
        <title>Correction to: Identification and distribution of gene clusters required for synthesis of sphingolipid metabolism inhibitors in diverse species of the filamentous fungus Fusarium.</title>
        <authorList>
            <person name="Kim H.S."/>
            <person name="Lohmar J.M."/>
            <person name="Busman M."/>
            <person name="Brown D.W."/>
            <person name="Naumann T.A."/>
            <person name="Divon H.H."/>
            <person name="Lysoe E."/>
            <person name="Uhlig S."/>
            <person name="Proctor R.H."/>
        </authorList>
    </citation>
    <scope>NUCLEOTIDE SEQUENCE</scope>
    <source>
        <strain evidence="1">NRRL 22465</strain>
    </source>
</reference>
<dbReference type="EMBL" id="JABEYC010000391">
    <property type="protein sequence ID" value="KAF4978159.1"/>
    <property type="molecule type" value="Genomic_DNA"/>
</dbReference>
<evidence type="ECO:0000313" key="1">
    <source>
        <dbReference type="EMBL" id="KAF4978159.1"/>
    </source>
</evidence>
<dbReference type="OrthoDB" id="10008801at2759"/>
<gene>
    <name evidence="1" type="ORF">FZEAL_5404</name>
</gene>
<proteinExistence type="predicted"/>
<name>A0A8H4UK76_9HYPO</name>
<accession>A0A8H4UK76</accession>
<keyword evidence="2" id="KW-1185">Reference proteome</keyword>
<comment type="caution">
    <text evidence="1">The sequence shown here is derived from an EMBL/GenBank/DDBJ whole genome shotgun (WGS) entry which is preliminary data.</text>
</comment>